<name>A0AAV5FLV5_ELECO</name>
<feature type="chain" id="PRO_5043428075" evidence="15">
    <location>
        <begin position="24"/>
        <end position="656"/>
    </location>
</feature>
<keyword evidence="11 14" id="KW-0472">Membrane</keyword>
<evidence type="ECO:0000256" key="6">
    <source>
        <dbReference type="ARBA" id="ARBA00022737"/>
    </source>
</evidence>
<dbReference type="InterPro" id="IPR038408">
    <property type="entry name" value="GNK2_sf"/>
</dbReference>
<dbReference type="GO" id="GO:0005886">
    <property type="term" value="C:plasma membrane"/>
    <property type="evidence" value="ECO:0007669"/>
    <property type="project" value="TreeGrafter"/>
</dbReference>
<feature type="domain" description="Protein kinase" evidence="16">
    <location>
        <begin position="353"/>
        <end position="605"/>
    </location>
</feature>
<dbReference type="PROSITE" id="PS51473">
    <property type="entry name" value="GNK2"/>
    <property type="match status" value="2"/>
</dbReference>
<sequence length="656" mass="70569">MSAAVSMIAVYLILALFSGHVDAFSIMNYVFNNVSSYSTNSTYHSNVVTLLSSLSANAYSSPVGFATATTGAATSEQAWGLTLCRGDINGSSCASCLSLASDYALGNDGKCRGAKDVSIYFDSCLLRYSGKDFLANPDEVSGEVQYSPNNEVNIAVDPARFVALATDLVGALSDWAANNSTTRFAAGMMNCSGETFTTTSFDLVSNIYGMVQCTPSQAPEACKACLGRFRDAMPAVFNGTAGGQVNAVWCNLRYEIFNFYGSTPPVVNLVVPSSSPPPPALSPADRNGNITRGSGNAATVIAIVLGVLVAVLASLFIICFWRKTQLKQHAEEDGDTGSLLFDLTTLRRATANFAEENKLGHGGFGAGFLPDGRQIAVKRLDKDSGQGVKELRNQLLLVAKLRHNNLKASRQPERRQLLDWDTRYRIIYGTARGLLYLHEDSQIKIIHRDLKASNVLLDADMNPKISDFGLARLFTGDKTTIITSQVVGTLGYMAPEYAVLGHLSVKLDVYSFGVLVLEIVAGRKNTDMWFESEADESGTLLSYAWDQWMKGTPLEAMDPSLDCQTPEGEVLKCVHLGLLCVQENPADRPTMLDVLMMLHGNESSFPTPSKPAFTFALSDLSSARSDGVSQGSGVQRAAATPTPSMNGMSVSEFSPR</sequence>
<feature type="signal peptide" evidence="15">
    <location>
        <begin position="1"/>
        <end position="23"/>
    </location>
</feature>
<reference evidence="18" key="2">
    <citation type="submission" date="2021-12" db="EMBL/GenBank/DDBJ databases">
        <title>Resequencing data analysis of finger millet.</title>
        <authorList>
            <person name="Hatakeyama M."/>
            <person name="Aluri S."/>
            <person name="Balachadran M.T."/>
            <person name="Sivarajan S.R."/>
            <person name="Poveda L."/>
            <person name="Shimizu-Inatsugi R."/>
            <person name="Schlapbach R."/>
            <person name="Sreeman S.M."/>
            <person name="Shimizu K.K."/>
        </authorList>
    </citation>
    <scope>NUCLEOTIDE SEQUENCE</scope>
</reference>
<dbReference type="InterPro" id="IPR002902">
    <property type="entry name" value="GNK2"/>
</dbReference>
<dbReference type="PROSITE" id="PS00108">
    <property type="entry name" value="PROTEIN_KINASE_ST"/>
    <property type="match status" value="1"/>
</dbReference>
<evidence type="ECO:0000256" key="7">
    <source>
        <dbReference type="ARBA" id="ARBA00022741"/>
    </source>
</evidence>
<feature type="domain" description="Gnk2-homologous" evidence="17">
    <location>
        <begin position="25"/>
        <end position="133"/>
    </location>
</feature>
<dbReference type="GO" id="GO:0005524">
    <property type="term" value="F:ATP binding"/>
    <property type="evidence" value="ECO:0007669"/>
    <property type="project" value="UniProtKB-KW"/>
</dbReference>
<feature type="compositionally biased region" description="Polar residues" evidence="13">
    <location>
        <begin position="641"/>
        <end position="656"/>
    </location>
</feature>
<keyword evidence="8" id="KW-0418">Kinase</keyword>
<dbReference type="Pfam" id="PF00069">
    <property type="entry name" value="Pkinase"/>
    <property type="match status" value="1"/>
</dbReference>
<dbReference type="Pfam" id="PF01657">
    <property type="entry name" value="Stress-antifung"/>
    <property type="match status" value="2"/>
</dbReference>
<keyword evidence="3" id="KW-0808">Transferase</keyword>
<dbReference type="FunFam" id="1.10.510.10:FF:000129">
    <property type="entry name" value="cysteine-rich receptor-like protein kinase 10"/>
    <property type="match status" value="1"/>
</dbReference>
<evidence type="ECO:0000256" key="11">
    <source>
        <dbReference type="ARBA" id="ARBA00023136"/>
    </source>
</evidence>
<dbReference type="PANTHER" id="PTHR27002:SF711">
    <property type="entry name" value="OS10G0327000 PROTEIN"/>
    <property type="match status" value="1"/>
</dbReference>
<keyword evidence="10 14" id="KW-1133">Transmembrane helix</keyword>
<evidence type="ECO:0000259" key="16">
    <source>
        <dbReference type="PROSITE" id="PS50011"/>
    </source>
</evidence>
<evidence type="ECO:0000256" key="1">
    <source>
        <dbReference type="ARBA" id="ARBA00004167"/>
    </source>
</evidence>
<evidence type="ECO:0000313" key="18">
    <source>
        <dbReference type="EMBL" id="GJN35440.1"/>
    </source>
</evidence>
<comment type="caution">
    <text evidence="18">The sequence shown here is derived from an EMBL/GenBank/DDBJ whole genome shotgun (WGS) entry which is preliminary data.</text>
</comment>
<evidence type="ECO:0000259" key="17">
    <source>
        <dbReference type="PROSITE" id="PS51473"/>
    </source>
</evidence>
<keyword evidence="5 15" id="KW-0732">Signal</keyword>
<protein>
    <submittedName>
        <fullName evidence="18">Uncharacterized protein</fullName>
    </submittedName>
</protein>
<evidence type="ECO:0000256" key="5">
    <source>
        <dbReference type="ARBA" id="ARBA00022729"/>
    </source>
</evidence>
<dbReference type="AlphaFoldDB" id="A0AAV5FLV5"/>
<dbReference type="Proteomes" id="UP001054889">
    <property type="component" value="Unassembled WGS sequence"/>
</dbReference>
<evidence type="ECO:0000256" key="2">
    <source>
        <dbReference type="ARBA" id="ARBA00022527"/>
    </source>
</evidence>
<evidence type="ECO:0000256" key="4">
    <source>
        <dbReference type="ARBA" id="ARBA00022692"/>
    </source>
</evidence>
<proteinExistence type="predicted"/>
<dbReference type="Gene3D" id="1.10.510.10">
    <property type="entry name" value="Transferase(Phosphotransferase) domain 1"/>
    <property type="match status" value="1"/>
</dbReference>
<dbReference type="EMBL" id="BQKI01000088">
    <property type="protein sequence ID" value="GJN35440.1"/>
    <property type="molecule type" value="Genomic_DNA"/>
</dbReference>
<accession>A0AAV5FLV5</accession>
<feature type="domain" description="Gnk2-homologous" evidence="17">
    <location>
        <begin position="142"/>
        <end position="259"/>
    </location>
</feature>
<dbReference type="SUPFAM" id="SSF56112">
    <property type="entry name" value="Protein kinase-like (PK-like)"/>
    <property type="match status" value="1"/>
</dbReference>
<evidence type="ECO:0000313" key="19">
    <source>
        <dbReference type="Proteomes" id="UP001054889"/>
    </source>
</evidence>
<keyword evidence="4 14" id="KW-0812">Transmembrane</keyword>
<dbReference type="GO" id="GO:0004674">
    <property type="term" value="F:protein serine/threonine kinase activity"/>
    <property type="evidence" value="ECO:0007669"/>
    <property type="project" value="UniProtKB-KW"/>
</dbReference>
<gene>
    <name evidence="18" type="primary">gb24217</name>
    <name evidence="18" type="ORF">PR202_gb24217</name>
</gene>
<dbReference type="PROSITE" id="PS50011">
    <property type="entry name" value="PROTEIN_KINASE_DOM"/>
    <property type="match status" value="1"/>
</dbReference>
<feature type="transmembrane region" description="Helical" evidence="14">
    <location>
        <begin position="297"/>
        <end position="321"/>
    </location>
</feature>
<organism evidence="18 19">
    <name type="scientific">Eleusine coracana subsp. coracana</name>
    <dbReference type="NCBI Taxonomy" id="191504"/>
    <lineage>
        <taxon>Eukaryota</taxon>
        <taxon>Viridiplantae</taxon>
        <taxon>Streptophyta</taxon>
        <taxon>Embryophyta</taxon>
        <taxon>Tracheophyta</taxon>
        <taxon>Spermatophyta</taxon>
        <taxon>Magnoliopsida</taxon>
        <taxon>Liliopsida</taxon>
        <taxon>Poales</taxon>
        <taxon>Poaceae</taxon>
        <taxon>PACMAD clade</taxon>
        <taxon>Chloridoideae</taxon>
        <taxon>Cynodonteae</taxon>
        <taxon>Eleusininae</taxon>
        <taxon>Eleusine</taxon>
    </lineage>
</organism>
<evidence type="ECO:0000256" key="14">
    <source>
        <dbReference type="SAM" id="Phobius"/>
    </source>
</evidence>
<keyword evidence="2" id="KW-0723">Serine/threonine-protein kinase</keyword>
<keyword evidence="6" id="KW-0677">Repeat</keyword>
<dbReference type="InterPro" id="IPR008271">
    <property type="entry name" value="Ser/Thr_kinase_AS"/>
</dbReference>
<feature type="region of interest" description="Disordered" evidence="13">
    <location>
        <begin position="626"/>
        <end position="656"/>
    </location>
</feature>
<dbReference type="SMART" id="SM00220">
    <property type="entry name" value="S_TKc"/>
    <property type="match status" value="1"/>
</dbReference>
<dbReference type="PANTHER" id="PTHR27002">
    <property type="entry name" value="RECEPTOR-LIKE SERINE/THREONINE-PROTEIN KINASE SD1-8"/>
    <property type="match status" value="1"/>
</dbReference>
<keyword evidence="9" id="KW-0067">ATP-binding</keyword>
<evidence type="ECO:0000256" key="12">
    <source>
        <dbReference type="ARBA" id="ARBA00023180"/>
    </source>
</evidence>
<dbReference type="CDD" id="cd23509">
    <property type="entry name" value="Gnk2-like"/>
    <property type="match status" value="2"/>
</dbReference>
<dbReference type="Gene3D" id="3.30.200.20">
    <property type="entry name" value="Phosphorylase Kinase, domain 1"/>
    <property type="match status" value="1"/>
</dbReference>
<evidence type="ECO:0000256" key="3">
    <source>
        <dbReference type="ARBA" id="ARBA00022679"/>
    </source>
</evidence>
<dbReference type="InterPro" id="IPR000719">
    <property type="entry name" value="Prot_kinase_dom"/>
</dbReference>
<evidence type="ECO:0000256" key="10">
    <source>
        <dbReference type="ARBA" id="ARBA00022989"/>
    </source>
</evidence>
<evidence type="ECO:0000256" key="8">
    <source>
        <dbReference type="ARBA" id="ARBA00022777"/>
    </source>
</evidence>
<keyword evidence="19" id="KW-1185">Reference proteome</keyword>
<keyword evidence="12" id="KW-0325">Glycoprotein</keyword>
<comment type="subcellular location">
    <subcellularLocation>
        <location evidence="1">Membrane</location>
        <topology evidence="1">Single-pass membrane protein</topology>
    </subcellularLocation>
</comment>
<dbReference type="Gene3D" id="3.30.430.20">
    <property type="entry name" value="Gnk2 domain, C-X8-C-X2-C motif"/>
    <property type="match status" value="2"/>
</dbReference>
<reference evidence="18" key="1">
    <citation type="journal article" date="2018" name="DNA Res.">
        <title>Multiple hybrid de novo genome assembly of finger millet, an orphan allotetraploid crop.</title>
        <authorList>
            <person name="Hatakeyama M."/>
            <person name="Aluri S."/>
            <person name="Balachadran M.T."/>
            <person name="Sivarajan S.R."/>
            <person name="Patrignani A."/>
            <person name="Gruter S."/>
            <person name="Poveda L."/>
            <person name="Shimizu-Inatsugi R."/>
            <person name="Baeten J."/>
            <person name="Francoijs K.J."/>
            <person name="Nataraja K.N."/>
            <person name="Reddy Y.A.N."/>
            <person name="Phadnis S."/>
            <person name="Ravikumar R.L."/>
            <person name="Schlapbach R."/>
            <person name="Sreeman S.M."/>
            <person name="Shimizu K.K."/>
        </authorList>
    </citation>
    <scope>NUCLEOTIDE SEQUENCE</scope>
</reference>
<evidence type="ECO:0000256" key="9">
    <source>
        <dbReference type="ARBA" id="ARBA00022840"/>
    </source>
</evidence>
<evidence type="ECO:0000256" key="15">
    <source>
        <dbReference type="SAM" id="SignalP"/>
    </source>
</evidence>
<dbReference type="GO" id="GO:0006950">
    <property type="term" value="P:response to stress"/>
    <property type="evidence" value="ECO:0007669"/>
    <property type="project" value="UniProtKB-ARBA"/>
</dbReference>
<keyword evidence="7" id="KW-0547">Nucleotide-binding</keyword>
<evidence type="ECO:0000256" key="13">
    <source>
        <dbReference type="SAM" id="MobiDB-lite"/>
    </source>
</evidence>
<dbReference type="InterPro" id="IPR011009">
    <property type="entry name" value="Kinase-like_dom_sf"/>
</dbReference>